<dbReference type="AlphaFoldDB" id="A0A0E9RSK2"/>
<reference evidence="1" key="1">
    <citation type="submission" date="2014-11" db="EMBL/GenBank/DDBJ databases">
        <authorList>
            <person name="Amaro Gonzalez C."/>
        </authorList>
    </citation>
    <scope>NUCLEOTIDE SEQUENCE</scope>
</reference>
<accession>A0A0E9RSK2</accession>
<proteinExistence type="predicted"/>
<reference evidence="1" key="2">
    <citation type="journal article" date="2015" name="Fish Shellfish Immunol.">
        <title>Early steps in the European eel (Anguilla anguilla)-Vibrio vulnificus interaction in the gills: Role of the RtxA13 toxin.</title>
        <authorList>
            <person name="Callol A."/>
            <person name="Pajuelo D."/>
            <person name="Ebbesson L."/>
            <person name="Teles M."/>
            <person name="MacKenzie S."/>
            <person name="Amaro C."/>
        </authorList>
    </citation>
    <scope>NUCLEOTIDE SEQUENCE</scope>
</reference>
<sequence>MYLLAINDETNQPRTTKKNKLCIKTVLNLLKKIPLPICVIVDQ</sequence>
<name>A0A0E9RSK2_ANGAN</name>
<protein>
    <submittedName>
        <fullName evidence="1">Uncharacterized protein</fullName>
    </submittedName>
</protein>
<evidence type="ECO:0000313" key="1">
    <source>
        <dbReference type="EMBL" id="JAH31228.1"/>
    </source>
</evidence>
<organism evidence="1">
    <name type="scientific">Anguilla anguilla</name>
    <name type="common">European freshwater eel</name>
    <name type="synonym">Muraena anguilla</name>
    <dbReference type="NCBI Taxonomy" id="7936"/>
    <lineage>
        <taxon>Eukaryota</taxon>
        <taxon>Metazoa</taxon>
        <taxon>Chordata</taxon>
        <taxon>Craniata</taxon>
        <taxon>Vertebrata</taxon>
        <taxon>Euteleostomi</taxon>
        <taxon>Actinopterygii</taxon>
        <taxon>Neopterygii</taxon>
        <taxon>Teleostei</taxon>
        <taxon>Anguilliformes</taxon>
        <taxon>Anguillidae</taxon>
        <taxon>Anguilla</taxon>
    </lineage>
</organism>
<dbReference type="EMBL" id="GBXM01077349">
    <property type="protein sequence ID" value="JAH31228.1"/>
    <property type="molecule type" value="Transcribed_RNA"/>
</dbReference>